<dbReference type="PANTHER" id="PTHR33371">
    <property type="entry name" value="INTERMEMBRANE PHOSPHOLIPID TRANSPORT SYSTEM BINDING PROTEIN MLAD-RELATED"/>
    <property type="match status" value="1"/>
</dbReference>
<dbReference type="InterPro" id="IPR003399">
    <property type="entry name" value="Mce/MlaD"/>
</dbReference>
<name>A0A3G9J4Q6_9ACTN</name>
<dbReference type="Proteomes" id="UP000271573">
    <property type="component" value="Chromosome"/>
</dbReference>
<dbReference type="InterPro" id="IPR052336">
    <property type="entry name" value="MlaD_Phospholipid_Transporter"/>
</dbReference>
<dbReference type="GO" id="GO:0051701">
    <property type="term" value="P:biological process involved in interaction with host"/>
    <property type="evidence" value="ECO:0007669"/>
    <property type="project" value="TreeGrafter"/>
</dbReference>
<proteinExistence type="predicted"/>
<feature type="domain" description="Mammalian cell entry C-terminal" evidence="3">
    <location>
        <begin position="130"/>
        <end position="342"/>
    </location>
</feature>
<dbReference type="AlphaFoldDB" id="A0A3G9J4Q6"/>
<dbReference type="InterPro" id="IPR024516">
    <property type="entry name" value="Mce_C"/>
</dbReference>
<keyword evidence="5" id="KW-1185">Reference proteome</keyword>
<protein>
    <submittedName>
        <fullName evidence="4">ABC transporter substrate-binding protein</fullName>
    </submittedName>
</protein>
<dbReference type="KEGG" id="nbe:Back2_26910"/>
<keyword evidence="1" id="KW-0812">Transmembrane</keyword>
<dbReference type="EMBL" id="AP019307">
    <property type="protein sequence ID" value="BBH18404.1"/>
    <property type="molecule type" value="Genomic_DNA"/>
</dbReference>
<evidence type="ECO:0000313" key="4">
    <source>
        <dbReference type="EMBL" id="BBH18404.1"/>
    </source>
</evidence>
<dbReference type="Pfam" id="PF02470">
    <property type="entry name" value="MlaD"/>
    <property type="match status" value="1"/>
</dbReference>
<accession>A0A3G9J4Q6</accession>
<evidence type="ECO:0000259" key="3">
    <source>
        <dbReference type="Pfam" id="PF11887"/>
    </source>
</evidence>
<evidence type="ECO:0000313" key="5">
    <source>
        <dbReference type="Proteomes" id="UP000271573"/>
    </source>
</evidence>
<keyword evidence="1" id="KW-1133">Transmembrane helix</keyword>
<dbReference type="GO" id="GO:0005576">
    <property type="term" value="C:extracellular region"/>
    <property type="evidence" value="ECO:0007669"/>
    <property type="project" value="TreeGrafter"/>
</dbReference>
<dbReference type="Pfam" id="PF11887">
    <property type="entry name" value="Mce4_CUP1"/>
    <property type="match status" value="1"/>
</dbReference>
<dbReference type="PANTHER" id="PTHR33371:SF19">
    <property type="entry name" value="MCE-FAMILY PROTEIN MCE4A"/>
    <property type="match status" value="1"/>
</dbReference>
<dbReference type="InterPro" id="IPR005693">
    <property type="entry name" value="Mce"/>
</dbReference>
<reference evidence="4 5" key="1">
    <citation type="submission" date="2018-11" db="EMBL/GenBank/DDBJ databases">
        <title>Complete genome sequence of Nocardioides baekrokdamisoli strain KCTC 39748.</title>
        <authorList>
            <person name="Kang S.W."/>
            <person name="Lee K.C."/>
            <person name="Kim K.K."/>
            <person name="Kim J.S."/>
            <person name="Kim D.S."/>
            <person name="Ko S.H."/>
            <person name="Yang S.H."/>
            <person name="Shin Y.K."/>
            <person name="Lee J.S."/>
        </authorList>
    </citation>
    <scope>NUCLEOTIDE SEQUENCE [LARGE SCALE GENOMIC DNA]</scope>
    <source>
        <strain evidence="4 5">KCTC 39748</strain>
    </source>
</reference>
<organism evidence="4 5">
    <name type="scientific">Nocardioides baekrokdamisoli</name>
    <dbReference type="NCBI Taxonomy" id="1804624"/>
    <lineage>
        <taxon>Bacteria</taxon>
        <taxon>Bacillati</taxon>
        <taxon>Actinomycetota</taxon>
        <taxon>Actinomycetes</taxon>
        <taxon>Propionibacteriales</taxon>
        <taxon>Nocardioidaceae</taxon>
        <taxon>Nocardioides</taxon>
    </lineage>
</organism>
<feature type="transmembrane region" description="Helical" evidence="1">
    <location>
        <begin position="16"/>
        <end position="38"/>
    </location>
</feature>
<keyword evidence="1" id="KW-0472">Membrane</keyword>
<dbReference type="NCBIfam" id="TIGR00996">
    <property type="entry name" value="Mtu_fam_mce"/>
    <property type="match status" value="1"/>
</dbReference>
<evidence type="ECO:0000259" key="2">
    <source>
        <dbReference type="Pfam" id="PF02470"/>
    </source>
</evidence>
<gene>
    <name evidence="4" type="ORF">Back2_26910</name>
</gene>
<feature type="domain" description="Mce/MlaD" evidence="2">
    <location>
        <begin position="46"/>
        <end position="121"/>
    </location>
</feature>
<sequence length="375" mass="40166">MLSNIIHDTKAEHRRLQVAGVAFLTAMGLLIALSIAIYDKVFVSSTDVTVLASRAGLQLPKFGDVRMHGVIVGQIRSVTDDGSEAVIKLALDPKFTSGIPSNVSVKIVPTTLFGQKYVQFVDPVGVRDSAIADGAVIPASRVTTSVELESVLANLFPLLKSIKPSDLDVTLHAISSALLGRGDEIGQTLSNLNSYLATFNPHLPTMEADLAQLAKVAKVYGLAAPDLVNILRNATTTATTVAQQSGQLDTLFNDLTTLSNDGTSFLNANGQSLITEAAVAHPLLSLLDVYSPEYTCLLQGLDRYSPRLNQIFEHSRVSQTMLLSGTQQTAFTSSERPVYGDVGHGPWCYGLPYPKEGPGQPHLRINDGVSHARHP</sequence>
<evidence type="ECO:0000256" key="1">
    <source>
        <dbReference type="SAM" id="Phobius"/>
    </source>
</evidence>